<dbReference type="SMART" id="SM00337">
    <property type="entry name" value="BCL"/>
    <property type="match status" value="1"/>
</dbReference>
<keyword evidence="4" id="KW-0812">Transmembrane</keyword>
<evidence type="ECO:0000256" key="3">
    <source>
        <dbReference type="SAM" id="MobiDB-lite"/>
    </source>
</evidence>
<dbReference type="EMBL" id="LNIX01000003">
    <property type="protein sequence ID" value="OXA56984.1"/>
    <property type="molecule type" value="Genomic_DNA"/>
</dbReference>
<proteinExistence type="inferred from homology"/>
<evidence type="ECO:0000313" key="6">
    <source>
        <dbReference type="EMBL" id="OXA56984.1"/>
    </source>
</evidence>
<organism evidence="6 7">
    <name type="scientific">Folsomia candida</name>
    <name type="common">Springtail</name>
    <dbReference type="NCBI Taxonomy" id="158441"/>
    <lineage>
        <taxon>Eukaryota</taxon>
        <taxon>Metazoa</taxon>
        <taxon>Ecdysozoa</taxon>
        <taxon>Arthropoda</taxon>
        <taxon>Hexapoda</taxon>
        <taxon>Collembola</taxon>
        <taxon>Entomobryomorpha</taxon>
        <taxon>Isotomoidea</taxon>
        <taxon>Isotomidae</taxon>
        <taxon>Proisotominae</taxon>
        <taxon>Folsomia</taxon>
    </lineage>
</organism>
<keyword evidence="2" id="KW-0053">Apoptosis</keyword>
<dbReference type="Proteomes" id="UP000198287">
    <property type="component" value="Unassembled WGS sequence"/>
</dbReference>
<dbReference type="GO" id="GO:0005741">
    <property type="term" value="C:mitochondrial outer membrane"/>
    <property type="evidence" value="ECO:0007669"/>
    <property type="project" value="TreeGrafter"/>
</dbReference>
<evidence type="ECO:0000256" key="4">
    <source>
        <dbReference type="SAM" id="Phobius"/>
    </source>
</evidence>
<feature type="domain" description="Bcl-2 Bcl-2 homology region 1-3" evidence="5">
    <location>
        <begin position="98"/>
        <end position="197"/>
    </location>
</feature>
<dbReference type="PROSITE" id="PS50062">
    <property type="entry name" value="BCL2_FAMILY"/>
    <property type="match status" value="1"/>
</dbReference>
<dbReference type="GO" id="GO:0097192">
    <property type="term" value="P:extrinsic apoptotic signaling pathway in absence of ligand"/>
    <property type="evidence" value="ECO:0007669"/>
    <property type="project" value="TreeGrafter"/>
</dbReference>
<feature type="region of interest" description="Disordered" evidence="3">
    <location>
        <begin position="1"/>
        <end position="41"/>
    </location>
</feature>
<feature type="compositionally biased region" description="Basic and acidic residues" evidence="3">
    <location>
        <begin position="1"/>
        <end position="20"/>
    </location>
</feature>
<dbReference type="GO" id="GO:0008630">
    <property type="term" value="P:intrinsic apoptotic signaling pathway in response to DNA damage"/>
    <property type="evidence" value="ECO:0007669"/>
    <property type="project" value="TreeGrafter"/>
</dbReference>
<dbReference type="OrthoDB" id="6080198at2759"/>
<keyword evidence="4" id="KW-0472">Membrane</keyword>
<dbReference type="PANTHER" id="PTHR11256:SF21">
    <property type="entry name" value="BCL-2 BCL-2 HOMOLOGY REGION 1-3 DOMAIN-CONTAINING PROTEIN"/>
    <property type="match status" value="1"/>
</dbReference>
<dbReference type="GO" id="GO:0042981">
    <property type="term" value="P:regulation of apoptotic process"/>
    <property type="evidence" value="ECO:0007669"/>
    <property type="project" value="InterPro"/>
</dbReference>
<dbReference type="InterPro" id="IPR002475">
    <property type="entry name" value="Bcl2-like"/>
</dbReference>
<sequence>MARTFDDGDGDDKKSRDKGNYSHPLGAAANLSPSDTPEPPPLEVIEEVAEEGRHLYLDFIRTEISRNGLTDTCITVEETLVGPPDNRMLEWVRAGKELRQLADAFSRSKERDAVRQKASKIPVETLDIDHFMQLLQELFQGGAITRERIVVLFFFCADVAMQALRQGLHSTFHRLVEWSLRYIATQVAAWVYSCGGWGVVLRSGLDVVYQLSACCAFVAIVAACVVYIKKK</sequence>
<name>A0A226EIZ3_FOLCA</name>
<dbReference type="InterPro" id="IPR046371">
    <property type="entry name" value="Bcl-2_BH1-3"/>
</dbReference>
<keyword evidence="4" id="KW-1133">Transmembrane helix</keyword>
<dbReference type="OMA" id="KNPMWAK"/>
<dbReference type="PANTHER" id="PTHR11256">
    <property type="entry name" value="BCL-2 RELATED"/>
    <property type="match status" value="1"/>
</dbReference>
<dbReference type="GO" id="GO:0051400">
    <property type="term" value="F:BH domain binding"/>
    <property type="evidence" value="ECO:0007669"/>
    <property type="project" value="TreeGrafter"/>
</dbReference>
<evidence type="ECO:0000313" key="7">
    <source>
        <dbReference type="Proteomes" id="UP000198287"/>
    </source>
</evidence>
<dbReference type="STRING" id="158441.A0A226EIZ3"/>
<dbReference type="InterPro" id="IPR026298">
    <property type="entry name" value="Bcl-2_fam"/>
</dbReference>
<evidence type="ECO:0000256" key="1">
    <source>
        <dbReference type="ARBA" id="ARBA00009458"/>
    </source>
</evidence>
<dbReference type="PRINTS" id="PR01862">
    <property type="entry name" value="BCL2FAMILY"/>
</dbReference>
<accession>A0A226EIZ3</accession>
<feature type="transmembrane region" description="Helical" evidence="4">
    <location>
        <begin position="180"/>
        <end position="201"/>
    </location>
</feature>
<dbReference type="GO" id="GO:0001836">
    <property type="term" value="P:release of cytochrome c from mitochondria"/>
    <property type="evidence" value="ECO:0007669"/>
    <property type="project" value="TreeGrafter"/>
</dbReference>
<keyword evidence="7" id="KW-1185">Reference proteome</keyword>
<comment type="similarity">
    <text evidence="1">Belongs to the Bcl-2 family.</text>
</comment>
<evidence type="ECO:0000259" key="5">
    <source>
        <dbReference type="SMART" id="SM00337"/>
    </source>
</evidence>
<comment type="caution">
    <text evidence="6">The sequence shown here is derived from an EMBL/GenBank/DDBJ whole genome shotgun (WGS) entry which is preliminary data.</text>
</comment>
<reference evidence="6 7" key="1">
    <citation type="submission" date="2015-12" db="EMBL/GenBank/DDBJ databases">
        <title>The genome of Folsomia candida.</title>
        <authorList>
            <person name="Faddeeva A."/>
            <person name="Derks M.F."/>
            <person name="Anvar Y."/>
            <person name="Smit S."/>
            <person name="Van Straalen N."/>
            <person name="Roelofs D."/>
        </authorList>
    </citation>
    <scope>NUCLEOTIDE SEQUENCE [LARGE SCALE GENOMIC DNA]</scope>
    <source>
        <strain evidence="6 7">VU population</strain>
        <tissue evidence="6">Whole body</tissue>
    </source>
</reference>
<feature type="transmembrane region" description="Helical" evidence="4">
    <location>
        <begin position="207"/>
        <end position="228"/>
    </location>
</feature>
<evidence type="ECO:0000256" key="2">
    <source>
        <dbReference type="ARBA" id="ARBA00022703"/>
    </source>
</evidence>
<dbReference type="InterPro" id="IPR036834">
    <property type="entry name" value="Bcl-2-like_sf"/>
</dbReference>
<dbReference type="Pfam" id="PF00452">
    <property type="entry name" value="Bcl-2"/>
    <property type="match status" value="1"/>
</dbReference>
<gene>
    <name evidence="6" type="ORF">Fcan01_07766</name>
</gene>
<dbReference type="Gene3D" id="1.10.437.10">
    <property type="entry name" value="Blc2-like"/>
    <property type="match status" value="1"/>
</dbReference>
<dbReference type="SUPFAM" id="SSF56854">
    <property type="entry name" value="Bcl-2 inhibitors of programmed cell death"/>
    <property type="match status" value="1"/>
</dbReference>
<dbReference type="AlphaFoldDB" id="A0A226EIZ3"/>
<protein>
    <submittedName>
        <fullName evidence="6">Bcl-2-like protein 2</fullName>
    </submittedName>
</protein>